<evidence type="ECO:0000313" key="3">
    <source>
        <dbReference type="Proteomes" id="UP001451303"/>
    </source>
</evidence>
<evidence type="ECO:0000256" key="1">
    <source>
        <dbReference type="SAM" id="Phobius"/>
    </source>
</evidence>
<feature type="non-terminal residue" evidence="2">
    <location>
        <position position="1"/>
    </location>
</feature>
<evidence type="ECO:0000313" key="2">
    <source>
        <dbReference type="EMBL" id="KAL0470037.1"/>
    </source>
</evidence>
<keyword evidence="3" id="KW-1185">Reference proteome</keyword>
<organism evidence="2 3">
    <name type="scientific">Neurospora intermedia</name>
    <dbReference type="NCBI Taxonomy" id="5142"/>
    <lineage>
        <taxon>Eukaryota</taxon>
        <taxon>Fungi</taxon>
        <taxon>Dikarya</taxon>
        <taxon>Ascomycota</taxon>
        <taxon>Pezizomycotina</taxon>
        <taxon>Sordariomycetes</taxon>
        <taxon>Sordariomycetidae</taxon>
        <taxon>Sordariales</taxon>
        <taxon>Sordariaceae</taxon>
        <taxon>Neurospora</taxon>
    </lineage>
</organism>
<comment type="caution">
    <text evidence="2">The sequence shown here is derived from an EMBL/GenBank/DDBJ whole genome shotgun (WGS) entry which is preliminary data.</text>
</comment>
<keyword evidence="1" id="KW-0472">Membrane</keyword>
<feature type="transmembrane region" description="Helical" evidence="1">
    <location>
        <begin position="20"/>
        <end position="38"/>
    </location>
</feature>
<name>A0ABR3DCD9_NEUIN</name>
<sequence length="63" mass="7587">GYPFEIIDGLLYNINLTNKIRRLYIPKSIVVMILIIVYDKKYYFGTDHIFHNIKNYITISKIY</sequence>
<accession>A0ABR3DCD9</accession>
<reference evidence="2 3" key="1">
    <citation type="submission" date="2023-09" db="EMBL/GenBank/DDBJ databases">
        <title>Multi-omics analysis of a traditional fermented food reveals byproduct-associated fungal strains for waste-to-food upcycling.</title>
        <authorList>
            <consortium name="Lawrence Berkeley National Laboratory"/>
            <person name="Rekdal V.M."/>
            <person name="Villalobos-Escobedo J.M."/>
            <person name="Rodriguez-Valeron N."/>
            <person name="Garcia M.O."/>
            <person name="Vasquez D.P."/>
            <person name="Damayanti I."/>
            <person name="Sorensen P.M."/>
            <person name="Baidoo E.E."/>
            <person name="De Carvalho A.C."/>
            <person name="Riley R."/>
            <person name="Lipzen A."/>
            <person name="He G."/>
            <person name="Yan M."/>
            <person name="Haridas S."/>
            <person name="Daum C."/>
            <person name="Yoshinaga Y."/>
            <person name="Ng V."/>
            <person name="Grigoriev I.V."/>
            <person name="Munk R."/>
            <person name="Nuraida L."/>
            <person name="Wijaya C.H."/>
            <person name="Morales P.-C."/>
            <person name="Keasling J.D."/>
        </authorList>
    </citation>
    <scope>NUCLEOTIDE SEQUENCE [LARGE SCALE GENOMIC DNA]</scope>
    <source>
        <strain evidence="2 3">FGSC 2613</strain>
    </source>
</reference>
<dbReference type="EMBL" id="JAVLET010000005">
    <property type="protein sequence ID" value="KAL0470037.1"/>
    <property type="molecule type" value="Genomic_DNA"/>
</dbReference>
<gene>
    <name evidence="2" type="ORF">QR685DRAFT_443157</name>
</gene>
<proteinExistence type="predicted"/>
<dbReference type="Proteomes" id="UP001451303">
    <property type="component" value="Unassembled WGS sequence"/>
</dbReference>
<keyword evidence="1" id="KW-0812">Transmembrane</keyword>
<keyword evidence="1" id="KW-1133">Transmembrane helix</keyword>
<protein>
    <submittedName>
        <fullName evidence="2">Uncharacterized protein</fullName>
    </submittedName>
</protein>